<accession>A0AAD6V541</accession>
<dbReference type="EMBL" id="JARJCW010000052">
    <property type="protein sequence ID" value="KAJ7203160.1"/>
    <property type="molecule type" value="Genomic_DNA"/>
</dbReference>
<evidence type="ECO:0000259" key="1">
    <source>
        <dbReference type="Pfam" id="PF20703"/>
    </source>
</evidence>
<protein>
    <submittedName>
        <fullName evidence="2">P-loop containing nucleoside triphosphate hydrolase protein</fullName>
    </submittedName>
</protein>
<reference evidence="2" key="1">
    <citation type="submission" date="2023-03" db="EMBL/GenBank/DDBJ databases">
        <title>Massive genome expansion in bonnet fungi (Mycena s.s.) driven by repeated elements and novel gene families across ecological guilds.</title>
        <authorList>
            <consortium name="Lawrence Berkeley National Laboratory"/>
            <person name="Harder C.B."/>
            <person name="Miyauchi S."/>
            <person name="Viragh M."/>
            <person name="Kuo A."/>
            <person name="Thoen E."/>
            <person name="Andreopoulos B."/>
            <person name="Lu D."/>
            <person name="Skrede I."/>
            <person name="Drula E."/>
            <person name="Henrissat B."/>
            <person name="Morin E."/>
            <person name="Kohler A."/>
            <person name="Barry K."/>
            <person name="LaButti K."/>
            <person name="Morin E."/>
            <person name="Salamov A."/>
            <person name="Lipzen A."/>
            <person name="Mereny Z."/>
            <person name="Hegedus B."/>
            <person name="Baldrian P."/>
            <person name="Stursova M."/>
            <person name="Weitz H."/>
            <person name="Taylor A."/>
            <person name="Grigoriev I.V."/>
            <person name="Nagy L.G."/>
            <person name="Martin F."/>
            <person name="Kauserud H."/>
        </authorList>
    </citation>
    <scope>NUCLEOTIDE SEQUENCE</scope>
    <source>
        <strain evidence="2">9144</strain>
    </source>
</reference>
<dbReference type="Pfam" id="PF20703">
    <property type="entry name" value="nSTAND1"/>
    <property type="match status" value="1"/>
</dbReference>
<feature type="domain" description="Novel STAND NTPase 1" evidence="1">
    <location>
        <begin position="16"/>
        <end position="154"/>
    </location>
</feature>
<dbReference type="Gene3D" id="3.40.50.300">
    <property type="entry name" value="P-loop containing nucleotide triphosphate hydrolases"/>
    <property type="match status" value="1"/>
</dbReference>
<comment type="caution">
    <text evidence="2">The sequence shown here is derived from an EMBL/GenBank/DDBJ whole genome shotgun (WGS) entry which is preliminary data.</text>
</comment>
<feature type="non-terminal residue" evidence="2">
    <location>
        <position position="342"/>
    </location>
</feature>
<gene>
    <name evidence="2" type="ORF">GGX14DRAFT_310425</name>
</gene>
<dbReference type="AlphaFoldDB" id="A0AAD6V541"/>
<dbReference type="InterPro" id="IPR027417">
    <property type="entry name" value="P-loop_NTPase"/>
</dbReference>
<evidence type="ECO:0000313" key="3">
    <source>
        <dbReference type="Proteomes" id="UP001219525"/>
    </source>
</evidence>
<dbReference type="PRINTS" id="PR00364">
    <property type="entry name" value="DISEASERSIST"/>
</dbReference>
<dbReference type="Proteomes" id="UP001219525">
    <property type="component" value="Unassembled WGS sequence"/>
</dbReference>
<keyword evidence="3" id="KW-1185">Reference proteome</keyword>
<sequence length="342" mass="37308">LDSSSGSISIFPAYPQIFHGRDFERDTIVTCLMGDSAYIAILGAGGMGKTSLAIAALHHPDVAEKFNNRYFVSCHSDSTSSDLITNIASHVGVAGGPGLLRKIVRNLKDGPPALLILDNLETSWEPMSSRVDVEELLSMLTDIQHLALVVTMRGAERPKGVKWTRPFLPPLEPLEDSAALQTFHDVAGEDHEQNLVRELLNLTGNLPLAVDLIANTVAHDGCETTLTRWRTESTRVVSDGYDKRSNLDISIMLSFSSARMTADAQALLSILSILPDGLSDAELVQSDLPIADIRLAKTTLLRTALAHVGRTSRLYALVPIREHVRGMHPPPRTLKTALRAHY</sequence>
<dbReference type="GO" id="GO:0043531">
    <property type="term" value="F:ADP binding"/>
    <property type="evidence" value="ECO:0007669"/>
    <property type="project" value="InterPro"/>
</dbReference>
<feature type="non-terminal residue" evidence="2">
    <location>
        <position position="1"/>
    </location>
</feature>
<evidence type="ECO:0000313" key="2">
    <source>
        <dbReference type="EMBL" id="KAJ7203160.1"/>
    </source>
</evidence>
<proteinExistence type="predicted"/>
<dbReference type="InterPro" id="IPR049052">
    <property type="entry name" value="nSTAND1"/>
</dbReference>
<dbReference type="GO" id="GO:0016787">
    <property type="term" value="F:hydrolase activity"/>
    <property type="evidence" value="ECO:0007669"/>
    <property type="project" value="UniProtKB-KW"/>
</dbReference>
<name>A0AAD6V541_9AGAR</name>
<dbReference type="SUPFAM" id="SSF52540">
    <property type="entry name" value="P-loop containing nucleoside triphosphate hydrolases"/>
    <property type="match status" value="1"/>
</dbReference>
<keyword evidence="2" id="KW-0378">Hydrolase</keyword>
<organism evidence="2 3">
    <name type="scientific">Mycena pura</name>
    <dbReference type="NCBI Taxonomy" id="153505"/>
    <lineage>
        <taxon>Eukaryota</taxon>
        <taxon>Fungi</taxon>
        <taxon>Dikarya</taxon>
        <taxon>Basidiomycota</taxon>
        <taxon>Agaricomycotina</taxon>
        <taxon>Agaricomycetes</taxon>
        <taxon>Agaricomycetidae</taxon>
        <taxon>Agaricales</taxon>
        <taxon>Marasmiineae</taxon>
        <taxon>Mycenaceae</taxon>
        <taxon>Mycena</taxon>
    </lineage>
</organism>